<evidence type="ECO:0000256" key="6">
    <source>
        <dbReference type="PROSITE-ProRule" id="PRU00094"/>
    </source>
</evidence>
<keyword evidence="10" id="KW-1185">Reference proteome</keyword>
<dbReference type="InterPro" id="IPR000679">
    <property type="entry name" value="Znf_GATA"/>
</dbReference>
<feature type="region of interest" description="Disordered" evidence="7">
    <location>
        <begin position="308"/>
        <end position="334"/>
    </location>
</feature>
<keyword evidence="5" id="KW-0804">Transcription</keyword>
<dbReference type="Gene3D" id="3.30.50.10">
    <property type="entry name" value="Erythroid Transcription Factor GATA-1, subunit A"/>
    <property type="match status" value="1"/>
</dbReference>
<feature type="domain" description="GATA-type" evidence="8">
    <location>
        <begin position="311"/>
        <end position="346"/>
    </location>
</feature>
<keyword evidence="1" id="KW-0479">Metal-binding</keyword>
<evidence type="ECO:0000256" key="7">
    <source>
        <dbReference type="SAM" id="MobiDB-lite"/>
    </source>
</evidence>
<dbReference type="Pfam" id="PF00320">
    <property type="entry name" value="GATA"/>
    <property type="match status" value="1"/>
</dbReference>
<evidence type="ECO:0000256" key="4">
    <source>
        <dbReference type="ARBA" id="ARBA00023015"/>
    </source>
</evidence>
<name>A0AAF0EP54_9BASI</name>
<dbReference type="InterPro" id="IPR013088">
    <property type="entry name" value="Znf_NHR/GATA"/>
</dbReference>
<gene>
    <name evidence="9" type="ORF">MCUN1_000839</name>
</gene>
<evidence type="ECO:0000256" key="1">
    <source>
        <dbReference type="ARBA" id="ARBA00022723"/>
    </source>
</evidence>
<dbReference type="SMART" id="SM00401">
    <property type="entry name" value="ZnF_GATA"/>
    <property type="match status" value="1"/>
</dbReference>
<evidence type="ECO:0000313" key="10">
    <source>
        <dbReference type="Proteomes" id="UP001219933"/>
    </source>
</evidence>
<protein>
    <recommendedName>
        <fullName evidence="8">GATA-type domain-containing protein</fullName>
    </recommendedName>
</protein>
<evidence type="ECO:0000259" key="8">
    <source>
        <dbReference type="PROSITE" id="PS50114"/>
    </source>
</evidence>
<dbReference type="CDD" id="cd00202">
    <property type="entry name" value="ZnF_GATA"/>
    <property type="match status" value="1"/>
</dbReference>
<dbReference type="GO" id="GO:0043565">
    <property type="term" value="F:sequence-specific DNA binding"/>
    <property type="evidence" value="ECO:0007669"/>
    <property type="project" value="InterPro"/>
</dbReference>
<dbReference type="GO" id="GO:0006355">
    <property type="term" value="P:regulation of DNA-templated transcription"/>
    <property type="evidence" value="ECO:0007669"/>
    <property type="project" value="InterPro"/>
</dbReference>
<dbReference type="Proteomes" id="UP001219933">
    <property type="component" value="Chromosome 1"/>
</dbReference>
<dbReference type="PROSITE" id="PS50114">
    <property type="entry name" value="GATA_ZN_FINGER_2"/>
    <property type="match status" value="1"/>
</dbReference>
<feature type="region of interest" description="Disordered" evidence="7">
    <location>
        <begin position="356"/>
        <end position="406"/>
    </location>
</feature>
<dbReference type="PROSITE" id="PS00344">
    <property type="entry name" value="GATA_ZN_FINGER_1"/>
    <property type="match status" value="1"/>
</dbReference>
<evidence type="ECO:0000313" key="9">
    <source>
        <dbReference type="EMBL" id="WFD34011.1"/>
    </source>
</evidence>
<accession>A0AAF0EP54</accession>
<proteinExistence type="predicted"/>
<dbReference type="AlphaFoldDB" id="A0AAF0EP54"/>
<organism evidence="9 10">
    <name type="scientific">Malassezia cuniculi</name>
    <dbReference type="NCBI Taxonomy" id="948313"/>
    <lineage>
        <taxon>Eukaryota</taxon>
        <taxon>Fungi</taxon>
        <taxon>Dikarya</taxon>
        <taxon>Basidiomycota</taxon>
        <taxon>Ustilaginomycotina</taxon>
        <taxon>Malasseziomycetes</taxon>
        <taxon>Malasseziales</taxon>
        <taxon>Malasseziaceae</taxon>
        <taxon>Malassezia</taxon>
    </lineage>
</organism>
<dbReference type="GO" id="GO:0008270">
    <property type="term" value="F:zinc ion binding"/>
    <property type="evidence" value="ECO:0007669"/>
    <property type="project" value="UniProtKB-KW"/>
</dbReference>
<reference evidence="9" key="1">
    <citation type="submission" date="2023-03" db="EMBL/GenBank/DDBJ databases">
        <title>Mating type loci evolution in Malassezia.</title>
        <authorList>
            <person name="Coelho M.A."/>
        </authorList>
    </citation>
    <scope>NUCLEOTIDE SEQUENCE</scope>
    <source>
        <strain evidence="9">CBS 11721</strain>
    </source>
</reference>
<feature type="compositionally biased region" description="Polar residues" evidence="7">
    <location>
        <begin position="310"/>
        <end position="322"/>
    </location>
</feature>
<keyword evidence="4" id="KW-0805">Transcription regulation</keyword>
<keyword evidence="2 6" id="KW-0863">Zinc-finger</keyword>
<dbReference type="PANTHER" id="PTHR47172:SF24">
    <property type="entry name" value="GATA ZINC FINGER DOMAIN-CONTAINING PROTEIN 14-RELATED"/>
    <property type="match status" value="1"/>
</dbReference>
<evidence type="ECO:0000256" key="5">
    <source>
        <dbReference type="ARBA" id="ARBA00023163"/>
    </source>
</evidence>
<evidence type="ECO:0000256" key="3">
    <source>
        <dbReference type="ARBA" id="ARBA00022833"/>
    </source>
</evidence>
<feature type="region of interest" description="Disordered" evidence="7">
    <location>
        <begin position="1"/>
        <end position="23"/>
    </location>
</feature>
<keyword evidence="3" id="KW-0862">Zinc</keyword>
<dbReference type="SUPFAM" id="SSF57716">
    <property type="entry name" value="Glucocorticoid receptor-like (DNA-binding domain)"/>
    <property type="match status" value="1"/>
</dbReference>
<evidence type="ECO:0000256" key="2">
    <source>
        <dbReference type="ARBA" id="ARBA00022771"/>
    </source>
</evidence>
<feature type="compositionally biased region" description="Polar residues" evidence="7">
    <location>
        <begin position="1"/>
        <end position="12"/>
    </location>
</feature>
<dbReference type="EMBL" id="CP119877">
    <property type="protein sequence ID" value="WFD34011.1"/>
    <property type="molecule type" value="Genomic_DNA"/>
</dbReference>
<dbReference type="PANTHER" id="PTHR47172">
    <property type="entry name" value="OS01G0976800 PROTEIN"/>
    <property type="match status" value="1"/>
</dbReference>
<sequence length="551" mass="59377">MAATNVSNTPSGTGARGPLSPSLNTGMEQVDAPVCFWALVAHSEPTVFYIDPIAQKFGGSALVGRAFAEFVHTEDRDRVRGDLIRTAMSSTLFGNMISCRYATLESLRHTAQTYVSVDIVVNCVYDGIMLAFVHSVNERNTSCGHTVDPFDAYQARLIYEQLDRIAKKRNTLERVFQIITTNQDTVYLNWPPHDGPVKYSPTYFTRLSKRMRPSQQQVQQSSCTRRFRATHTISSNGNVLGVASVLIPYGAITLACFHITSELGQPTAAEYSENPLFAQEQGAWQSGSHVSFPLQNSSQERSEVLPVAHANTSQKKCSSCGRSDSPEWRRGPSGHKTLCNACGLRYARSLSNKRKRGNGEVVLVQPSGDPSTVPPSRGSGGGSRPGSRRRTVQPEQYAGRPTPVSESMAAATASAVAADTRFSLPRTISGVPPAPATPMPIGVMGQTPLGTAVKIGMGSNENKMLYNSNLLGQLRDNKMGSIEGIYPQMQRDRLVPTIPIAMPPSAPLAATADMSIVPSNPTAKPPADALSLFVSALPDDASHAAPTRTMP</sequence>